<evidence type="ECO:0000313" key="2">
    <source>
        <dbReference type="EMBL" id="GJT63047.1"/>
    </source>
</evidence>
<gene>
    <name evidence="2" type="ORF">Tco_1006580</name>
</gene>
<evidence type="ECO:0000256" key="1">
    <source>
        <dbReference type="SAM" id="MobiDB-lite"/>
    </source>
</evidence>
<accession>A0ABQ5FI93</accession>
<protein>
    <submittedName>
        <fullName evidence="2">Zinc knuckle CX2CX4HX4C containing protein</fullName>
    </submittedName>
</protein>
<keyword evidence="3" id="KW-1185">Reference proteome</keyword>
<dbReference type="PANTHER" id="PTHR31286:SF99">
    <property type="entry name" value="DUF4283 DOMAIN-CONTAINING PROTEIN"/>
    <property type="match status" value="1"/>
</dbReference>
<evidence type="ECO:0000313" key="3">
    <source>
        <dbReference type="Proteomes" id="UP001151760"/>
    </source>
</evidence>
<reference evidence="2" key="2">
    <citation type="submission" date="2022-01" db="EMBL/GenBank/DDBJ databases">
        <authorList>
            <person name="Yamashiro T."/>
            <person name="Shiraishi A."/>
            <person name="Satake H."/>
            <person name="Nakayama K."/>
        </authorList>
    </citation>
    <scope>NUCLEOTIDE SEQUENCE</scope>
</reference>
<feature type="region of interest" description="Disordered" evidence="1">
    <location>
        <begin position="434"/>
        <end position="496"/>
    </location>
</feature>
<proteinExistence type="predicted"/>
<comment type="caution">
    <text evidence="2">The sequence shown here is derived from an EMBL/GenBank/DDBJ whole genome shotgun (WGS) entry which is preliminary data.</text>
</comment>
<name>A0ABQ5FI93_9ASTR</name>
<dbReference type="InterPro" id="IPR040256">
    <property type="entry name" value="At4g02000-like"/>
</dbReference>
<sequence length="511" mass="55288">MNEGSGSGNTMIREVVALKKHGKKQAVSSTLTAGNYTLPVRAGIRSNDPTAMVNNPNGSNEVTELGIKSVARTYFTPNEVTRNSTGPGINNMVGPNDEEPTEVGDLSSVLHGFTSSMDALRNQAADVNTRGKGSSNVGDEILSVGKKTGLVPTVYNVANMFGVMIASLKDIDTLTRSIEAGECDNVLDGLNSDERKAAMDAIMALFQMFLADKSDQIPSIDMEQVANYNSTRNVVMDSMNPCGESPIVKSVFINTKPASYAGVAGSSSSQPNKGKVNFRSMFSENLCDGVDLTIPVKVVDLIHDILIKVFSKDGISLIASQIGKPIMLDSFTSSMFIESWGRSSFARCLIEVKADTTLKDSVTMGIPLPDGMGFTKGFTKEAVQVEYEWKPPCCEQCKIFGHVSDQCPKTVTAIPTVDKMNNDGKATWQPIKQKVRYEPKDPGNLPKNGAPKESNYAKDNPSNKLPAKKGVPRVPTSKPSVPTSNPYDVLDDMESEKEAEVFYDQKYKNKS</sequence>
<reference evidence="2" key="1">
    <citation type="journal article" date="2022" name="Int. J. Mol. Sci.">
        <title>Draft Genome of Tanacetum Coccineum: Genomic Comparison of Closely Related Tanacetum-Family Plants.</title>
        <authorList>
            <person name="Yamashiro T."/>
            <person name="Shiraishi A."/>
            <person name="Nakayama K."/>
            <person name="Satake H."/>
        </authorList>
    </citation>
    <scope>NUCLEOTIDE SEQUENCE</scope>
</reference>
<feature type="compositionally biased region" description="Polar residues" evidence="1">
    <location>
        <begin position="477"/>
        <end position="486"/>
    </location>
</feature>
<organism evidence="2 3">
    <name type="scientific">Tanacetum coccineum</name>
    <dbReference type="NCBI Taxonomy" id="301880"/>
    <lineage>
        <taxon>Eukaryota</taxon>
        <taxon>Viridiplantae</taxon>
        <taxon>Streptophyta</taxon>
        <taxon>Embryophyta</taxon>
        <taxon>Tracheophyta</taxon>
        <taxon>Spermatophyta</taxon>
        <taxon>Magnoliopsida</taxon>
        <taxon>eudicotyledons</taxon>
        <taxon>Gunneridae</taxon>
        <taxon>Pentapetalae</taxon>
        <taxon>asterids</taxon>
        <taxon>campanulids</taxon>
        <taxon>Asterales</taxon>
        <taxon>Asteraceae</taxon>
        <taxon>Asteroideae</taxon>
        <taxon>Anthemideae</taxon>
        <taxon>Anthemidinae</taxon>
        <taxon>Tanacetum</taxon>
    </lineage>
</organism>
<dbReference type="Proteomes" id="UP001151760">
    <property type="component" value="Unassembled WGS sequence"/>
</dbReference>
<dbReference type="PANTHER" id="PTHR31286">
    <property type="entry name" value="GLYCINE-RICH CELL WALL STRUCTURAL PROTEIN 1.8-LIKE"/>
    <property type="match status" value="1"/>
</dbReference>
<dbReference type="EMBL" id="BQNB010017426">
    <property type="protein sequence ID" value="GJT63047.1"/>
    <property type="molecule type" value="Genomic_DNA"/>
</dbReference>